<dbReference type="Proteomes" id="UP001152747">
    <property type="component" value="Unassembled WGS sequence"/>
</dbReference>
<evidence type="ECO:0000259" key="1">
    <source>
        <dbReference type="PROSITE" id="PS50097"/>
    </source>
</evidence>
<gene>
    <name evidence="2" type="ORF">CAMP_LOCUS12944</name>
</gene>
<dbReference type="InterPro" id="IPR003131">
    <property type="entry name" value="T1-type_BTB"/>
</dbReference>
<evidence type="ECO:0000313" key="3">
    <source>
        <dbReference type="Proteomes" id="UP001152747"/>
    </source>
</evidence>
<proteinExistence type="predicted"/>
<dbReference type="SUPFAM" id="SSF50978">
    <property type="entry name" value="WD40 repeat-like"/>
    <property type="match status" value="1"/>
</dbReference>
<organism evidence="2 3">
    <name type="scientific">Caenorhabditis angaria</name>
    <dbReference type="NCBI Taxonomy" id="860376"/>
    <lineage>
        <taxon>Eukaryota</taxon>
        <taxon>Metazoa</taxon>
        <taxon>Ecdysozoa</taxon>
        <taxon>Nematoda</taxon>
        <taxon>Chromadorea</taxon>
        <taxon>Rhabditida</taxon>
        <taxon>Rhabditina</taxon>
        <taxon>Rhabditomorpha</taxon>
        <taxon>Rhabditoidea</taxon>
        <taxon>Rhabditidae</taxon>
        <taxon>Peloderinae</taxon>
        <taxon>Caenorhabditis</taxon>
    </lineage>
</organism>
<reference evidence="2" key="1">
    <citation type="submission" date="2022-11" db="EMBL/GenBank/DDBJ databases">
        <authorList>
            <person name="Kikuchi T."/>
        </authorList>
    </citation>
    <scope>NUCLEOTIDE SEQUENCE</scope>
    <source>
        <strain evidence="2">PS1010</strain>
    </source>
</reference>
<dbReference type="PROSITE" id="PS50097">
    <property type="entry name" value="BTB"/>
    <property type="match status" value="1"/>
</dbReference>
<dbReference type="SUPFAM" id="SSF54695">
    <property type="entry name" value="POZ domain"/>
    <property type="match status" value="1"/>
</dbReference>
<dbReference type="Gene3D" id="2.130.10.10">
    <property type="entry name" value="YVTN repeat-like/Quinoprotein amine dehydrogenase"/>
    <property type="match status" value="1"/>
</dbReference>
<evidence type="ECO:0000313" key="2">
    <source>
        <dbReference type="EMBL" id="CAI5450307.1"/>
    </source>
</evidence>
<dbReference type="InterPro" id="IPR047876">
    <property type="entry name" value="SHKBP1/KCTD3"/>
</dbReference>
<dbReference type="InterPro" id="IPR000210">
    <property type="entry name" value="BTB/POZ_dom"/>
</dbReference>
<feature type="domain" description="BTB" evidence="1">
    <location>
        <begin position="8"/>
        <end position="77"/>
    </location>
</feature>
<name>A0A9P1IU94_9PELO</name>
<accession>A0A9P1IU94</accession>
<dbReference type="PANTHER" id="PTHR15859">
    <property type="entry name" value="SETA BINDING PROTEIN 1"/>
    <property type="match status" value="1"/>
</dbReference>
<dbReference type="AlphaFoldDB" id="A0A9P1IU94"/>
<dbReference type="InterPro" id="IPR011333">
    <property type="entry name" value="SKP1/BTB/POZ_sf"/>
</dbReference>
<comment type="caution">
    <text evidence="2">The sequence shown here is derived from an EMBL/GenBank/DDBJ whole genome shotgun (WGS) entry which is preliminary data.</text>
</comment>
<protein>
    <recommendedName>
        <fullName evidence="1">BTB domain-containing protein</fullName>
    </recommendedName>
</protein>
<dbReference type="InterPro" id="IPR036322">
    <property type="entry name" value="WD40_repeat_dom_sf"/>
</dbReference>
<dbReference type="InterPro" id="IPR015943">
    <property type="entry name" value="WD40/YVTN_repeat-like_dom_sf"/>
</dbReference>
<dbReference type="GO" id="GO:0051260">
    <property type="term" value="P:protein homooligomerization"/>
    <property type="evidence" value="ECO:0007669"/>
    <property type="project" value="InterPro"/>
</dbReference>
<dbReference type="PANTHER" id="PTHR15859:SF1">
    <property type="entry name" value="BTB DOMAIN-CONTAINING PROTEIN"/>
    <property type="match status" value="1"/>
</dbReference>
<dbReference type="SMART" id="SM00225">
    <property type="entry name" value="BTB"/>
    <property type="match status" value="1"/>
</dbReference>
<dbReference type="Pfam" id="PF02214">
    <property type="entry name" value="BTB_2"/>
    <property type="match status" value="1"/>
</dbReference>
<dbReference type="OrthoDB" id="6077599at2759"/>
<keyword evidence="3" id="KW-1185">Reference proteome</keyword>
<dbReference type="Gene3D" id="3.30.710.10">
    <property type="entry name" value="Potassium Channel Kv1.1, Chain A"/>
    <property type="match status" value="1"/>
</dbReference>
<sequence>MSDDSPIKIINLNVGGQRFATSSATLSWIPDTFFTSLISGRMHSVRDETDAIFIDRDPEIFRVVLNYLRTKEVDLRNVSISSPKTRSPILRPVPFERPEIPVEFESAVKPTVWDKGKVAKKSFLGENLKSLKSELAKIDSITEPMKVRMIRSHNYSLVVAYANFVSVYRDYNGWSLIWTSPKLKSSIKHISINSKGAQSSPERLLAISTFDEVITLWNIDENGTSYRKGCFTMGVQVDNLFFVGTQMVALSRMGKCGIWHSATQNWQAQDMSPISCYDTAGSSLLLGCTDGALCYIDMQKFPLRMKDNDLLVTELYRDPDGDCITAISVFLTPKTSVCGNWIEIAYGTSSGTVRVIVQHPETVGHGPQLFQTYKVHNSAVTRISLTTAHLISVCAEYNHVRSWLVTRFRGMISTQPGTMNLASFKVLTLDSTDETVDRQYNEPGPYGDQDSEQVFIQRVIPNATRIYVRLASTGERICVIDSVDFSPFTSFFVHECDGASRIGNRPRRYLFCGTVNGSVQMWDLTTALDQFHSNKQALQPGGQPNSASGSDVMKPALQPANRFLQTGLQTLSGPTPQEFLDQIKDCDICCLSSSVLPTPCSTPHLSATNLNK</sequence>
<dbReference type="EMBL" id="CANHGI010000005">
    <property type="protein sequence ID" value="CAI5450307.1"/>
    <property type="molecule type" value="Genomic_DNA"/>
</dbReference>